<accession>A0AAV4QUN3</accession>
<comment type="caution">
    <text evidence="1">The sequence shown here is derived from an EMBL/GenBank/DDBJ whole genome shotgun (WGS) entry which is preliminary data.</text>
</comment>
<reference evidence="1 2" key="1">
    <citation type="submission" date="2021-06" db="EMBL/GenBank/DDBJ databases">
        <title>Caerostris extrusa draft genome.</title>
        <authorList>
            <person name="Kono N."/>
            <person name="Arakawa K."/>
        </authorList>
    </citation>
    <scope>NUCLEOTIDE SEQUENCE [LARGE SCALE GENOMIC DNA]</scope>
</reference>
<dbReference type="AlphaFoldDB" id="A0AAV4QUN3"/>
<protein>
    <submittedName>
        <fullName evidence="1">Uncharacterized protein</fullName>
    </submittedName>
</protein>
<sequence length="76" mass="9020">MPLGTRDGQRSKNVRFWELPRDINLERPYLLLPTTLHKFCSYPGHKFPPRLKKRPFSPAKAVSPRRYQFPENVEVI</sequence>
<evidence type="ECO:0000313" key="2">
    <source>
        <dbReference type="Proteomes" id="UP001054945"/>
    </source>
</evidence>
<organism evidence="1 2">
    <name type="scientific">Caerostris extrusa</name>
    <name type="common">Bark spider</name>
    <name type="synonym">Caerostris bankana</name>
    <dbReference type="NCBI Taxonomy" id="172846"/>
    <lineage>
        <taxon>Eukaryota</taxon>
        <taxon>Metazoa</taxon>
        <taxon>Ecdysozoa</taxon>
        <taxon>Arthropoda</taxon>
        <taxon>Chelicerata</taxon>
        <taxon>Arachnida</taxon>
        <taxon>Araneae</taxon>
        <taxon>Araneomorphae</taxon>
        <taxon>Entelegynae</taxon>
        <taxon>Araneoidea</taxon>
        <taxon>Araneidae</taxon>
        <taxon>Caerostris</taxon>
    </lineage>
</organism>
<dbReference type="Proteomes" id="UP001054945">
    <property type="component" value="Unassembled WGS sequence"/>
</dbReference>
<keyword evidence="2" id="KW-1185">Reference proteome</keyword>
<gene>
    <name evidence="1" type="ORF">CEXT_353581</name>
</gene>
<name>A0AAV4QUN3_CAEEX</name>
<proteinExistence type="predicted"/>
<evidence type="ECO:0000313" key="1">
    <source>
        <dbReference type="EMBL" id="GIY11994.1"/>
    </source>
</evidence>
<dbReference type="EMBL" id="BPLR01006730">
    <property type="protein sequence ID" value="GIY11994.1"/>
    <property type="molecule type" value="Genomic_DNA"/>
</dbReference>